<gene>
    <name evidence="1" type="ORF">ZEAMMB73_Zm00001d025931</name>
</gene>
<organism evidence="1">
    <name type="scientific">Zea mays</name>
    <name type="common">Maize</name>
    <dbReference type="NCBI Taxonomy" id="4577"/>
    <lineage>
        <taxon>Eukaryota</taxon>
        <taxon>Viridiplantae</taxon>
        <taxon>Streptophyta</taxon>
        <taxon>Embryophyta</taxon>
        <taxon>Tracheophyta</taxon>
        <taxon>Spermatophyta</taxon>
        <taxon>Magnoliopsida</taxon>
        <taxon>Liliopsida</taxon>
        <taxon>Poales</taxon>
        <taxon>Poaceae</taxon>
        <taxon>PACMAD clade</taxon>
        <taxon>Panicoideae</taxon>
        <taxon>Andropogonodae</taxon>
        <taxon>Andropogoneae</taxon>
        <taxon>Tripsacinae</taxon>
        <taxon>Zea</taxon>
    </lineage>
</organism>
<reference evidence="1" key="1">
    <citation type="submission" date="2015-12" db="EMBL/GenBank/DDBJ databases">
        <title>Update maize B73 reference genome by single molecule sequencing technologies.</title>
        <authorList>
            <consortium name="Maize Genome Sequencing Project"/>
            <person name="Ware D."/>
        </authorList>
    </citation>
    <scope>NUCLEOTIDE SEQUENCE</scope>
    <source>
        <tissue evidence="1">Seedling</tissue>
    </source>
</reference>
<sequence length="63" mass="7073">MLGCLIGWMAVRCTFFLPSHFGKFRPPPHQSSAHHPLSPGIISYRLSTSSPFNVHVLLQMIII</sequence>
<accession>A0A1D6JAY1</accession>
<dbReference type="AlphaFoldDB" id="A0A1D6JAY1"/>
<name>A0A1D6JAY1_MAIZE</name>
<protein>
    <submittedName>
        <fullName evidence="1">Uncharacterized protein</fullName>
    </submittedName>
</protein>
<evidence type="ECO:0000313" key="1">
    <source>
        <dbReference type="EMBL" id="AQK45053.1"/>
    </source>
</evidence>
<proteinExistence type="predicted"/>
<dbReference type="EMBL" id="CM000786">
    <property type="protein sequence ID" value="AQK45053.1"/>
    <property type="molecule type" value="Genomic_DNA"/>
</dbReference>